<dbReference type="OrthoDB" id="2940717at2"/>
<dbReference type="RefSeq" id="WP_101353955.1">
    <property type="nucleotide sequence ID" value="NZ_PIQO01000005.1"/>
</dbReference>
<evidence type="ECO:0000313" key="2">
    <source>
        <dbReference type="Proteomes" id="UP000233440"/>
    </source>
</evidence>
<name>A0A2N3LL92_9BACI</name>
<reference evidence="1 2" key="1">
    <citation type="submission" date="2017-11" db="EMBL/GenBank/DDBJ databases">
        <title>Bacillus camelliae sp. nov., isolated from pu'er tea.</title>
        <authorList>
            <person name="Niu L."/>
        </authorList>
    </citation>
    <scope>NUCLEOTIDE SEQUENCE [LARGE SCALE GENOMIC DNA]</scope>
    <source>
        <strain evidence="1 2">7578-1</strain>
    </source>
</reference>
<accession>A0A2N3LL92</accession>
<proteinExistence type="predicted"/>
<dbReference type="EMBL" id="PIQO01000005">
    <property type="protein sequence ID" value="PKR85400.1"/>
    <property type="molecule type" value="Genomic_DNA"/>
</dbReference>
<comment type="caution">
    <text evidence="1">The sequence shown here is derived from an EMBL/GenBank/DDBJ whole genome shotgun (WGS) entry which is preliminary data.</text>
</comment>
<sequence length="60" mass="6922">MTALYQKNDTLQETLLSFENGSENKTDWNIVKDLFTLTKAEIADKWYGGKDNSIGFIFKE</sequence>
<keyword evidence="2" id="KW-1185">Reference proteome</keyword>
<evidence type="ECO:0000313" key="1">
    <source>
        <dbReference type="EMBL" id="PKR85400.1"/>
    </source>
</evidence>
<gene>
    <name evidence="1" type="ORF">CWO92_09445</name>
</gene>
<dbReference type="AlphaFoldDB" id="A0A2N3LL92"/>
<protein>
    <submittedName>
        <fullName evidence="1">Uncharacterized protein</fullName>
    </submittedName>
</protein>
<organism evidence="1 2">
    <name type="scientific">Heyndrickxia camelliae</name>
    <dbReference type="NCBI Taxonomy" id="1707093"/>
    <lineage>
        <taxon>Bacteria</taxon>
        <taxon>Bacillati</taxon>
        <taxon>Bacillota</taxon>
        <taxon>Bacilli</taxon>
        <taxon>Bacillales</taxon>
        <taxon>Bacillaceae</taxon>
        <taxon>Heyndrickxia</taxon>
    </lineage>
</organism>
<dbReference type="Proteomes" id="UP000233440">
    <property type="component" value="Unassembled WGS sequence"/>
</dbReference>